<dbReference type="Proteomes" id="UP001212411">
    <property type="component" value="Chromosome 2"/>
</dbReference>
<accession>A0AAE9WDW5</accession>
<organism evidence="2 3">
    <name type="scientific">Schizosaccharomyces osmophilus</name>
    <dbReference type="NCBI Taxonomy" id="2545709"/>
    <lineage>
        <taxon>Eukaryota</taxon>
        <taxon>Fungi</taxon>
        <taxon>Dikarya</taxon>
        <taxon>Ascomycota</taxon>
        <taxon>Taphrinomycotina</taxon>
        <taxon>Schizosaccharomycetes</taxon>
        <taxon>Schizosaccharomycetales</taxon>
        <taxon>Schizosaccharomycetaceae</taxon>
        <taxon>Schizosaccharomyces</taxon>
    </lineage>
</organism>
<reference evidence="2 3" key="1">
    <citation type="journal article" date="2023" name="G3 (Bethesda)">
        <title>A high-quality reference genome for the fission yeast Schizosaccharomyces osmophilus.</title>
        <authorList>
            <person name="Jia G.S."/>
            <person name="Zhang W.C."/>
            <person name="Liang Y."/>
            <person name="Liu X.H."/>
            <person name="Rhind N."/>
            <person name="Pidoux A."/>
            <person name="Brysch-Herzberg M."/>
            <person name="Du L.L."/>
        </authorList>
    </citation>
    <scope>NUCLEOTIDE SEQUENCE [LARGE SCALE GENOMIC DNA]</scope>
    <source>
        <strain evidence="2 3">CBS 15793</strain>
    </source>
</reference>
<evidence type="ECO:0000313" key="2">
    <source>
        <dbReference type="EMBL" id="WBW74459.1"/>
    </source>
</evidence>
<dbReference type="AlphaFoldDB" id="A0AAE9WDW5"/>
<feature type="compositionally biased region" description="Polar residues" evidence="1">
    <location>
        <begin position="108"/>
        <end position="118"/>
    </location>
</feature>
<name>A0AAE9WDW5_9SCHI</name>
<protein>
    <submittedName>
        <fullName evidence="2">WD repeat protein associated with stress granule</fullName>
    </submittedName>
</protein>
<dbReference type="KEGG" id="som:SOMG_03581"/>
<dbReference type="EMBL" id="CP115612">
    <property type="protein sequence ID" value="WBW74459.1"/>
    <property type="molecule type" value="Genomic_DNA"/>
</dbReference>
<feature type="region of interest" description="Disordered" evidence="1">
    <location>
        <begin position="1"/>
        <end position="44"/>
    </location>
</feature>
<proteinExistence type="predicted"/>
<dbReference type="RefSeq" id="XP_056038702.1">
    <property type="nucleotide sequence ID" value="XM_056182371.1"/>
</dbReference>
<evidence type="ECO:0000256" key="1">
    <source>
        <dbReference type="SAM" id="MobiDB-lite"/>
    </source>
</evidence>
<gene>
    <name evidence="2" type="primary">eti1</name>
    <name evidence="2" type="ORF">SOMG_03581</name>
</gene>
<keyword evidence="3" id="KW-1185">Reference proteome</keyword>
<sequence>MSGYKKDTNFGKHKVSEFANSESLNDVSSNKLSRTMSDTLRTNSTESNLLLNMLRPDVLENRKQPDGLSDFKPNPITNSPEKPLGLPKQPFFNSFNPFDFLEATSPLLQRQSSSSTPETTEKRDIASPVKVRKQQDASPLTFRKDDTFKKEQKSKSKTSFALHPFPSPTKKERSDMEESHFSQFIDDKNLPHEVYSIDPPMGRSFTLPPSCISSPLLVESFHTLAKQNLPYNCFYEPLALADKKNQYAAYVDQNLNGVCVLNVDTKQYCALDCESQVVYLGFGEDTSSNIYLLVTDCEGKASVWKINDGDNSLSASLALSVFHPLLRGCTWVSGDSNFVGVLVKNKYHVIQVPLNKKSMKIGSAELLDNSVITVEAPSTINSCSLSMDKTVLALLVDFKVYLYQVALSAGANTEKLISTPFAFIELRSPSPANSIFFLSTKRKDGTFLDRILCISYNQSSTLLLFDFGCRQVTQEIKLKNENRKFSPHILGVSNNQDLISSISADYLEIFSYHASSLSSDMDRISTSSFIMSALNSEVFGESGYVGAVMSKTILNDGILYSNMISENNDELNLLLVLTSGYYLLSMDADCFSREGKSLDYPTPEQPILASACLEKVDKGLNSAPALREFKLPVSIKETENTIFEYASSILNSSSSEHLKSIVGTIIPQDDEVFSFVNMLLKKRVNEKLKEELPNQIESLIRLSIGSHLNATLKIKIKQTAEECFKKSLNSYEPTAFIYEGKDLLKNSLEKIKLHNQEKATAMSDLAKRVSTIRTSLENKNTHDDGSYSIISNDVSHHLDDLSGMIDATKNEEALIFFTKYPNVHMFRMLKRIPDYALDECSFIHLLTFIHTLSTFIFADDDLKKLCIQLMSRATSRLRAMEAPRLVEKDNVSPELFPTVVEITLKNVETLLFHQVVPGYETKYEFLKTSLKSLRKELRTSYGL</sequence>
<feature type="region of interest" description="Disordered" evidence="1">
    <location>
        <begin position="108"/>
        <end position="175"/>
    </location>
</feature>
<feature type="compositionally biased region" description="Polar residues" evidence="1">
    <location>
        <begin position="18"/>
        <end position="44"/>
    </location>
</feature>
<feature type="region of interest" description="Disordered" evidence="1">
    <location>
        <begin position="61"/>
        <end position="88"/>
    </location>
</feature>
<evidence type="ECO:0000313" key="3">
    <source>
        <dbReference type="Proteomes" id="UP001212411"/>
    </source>
</evidence>
<feature type="compositionally biased region" description="Basic and acidic residues" evidence="1">
    <location>
        <begin position="142"/>
        <end position="154"/>
    </location>
</feature>
<dbReference type="GeneID" id="80877060"/>
<feature type="compositionally biased region" description="Basic and acidic residues" evidence="1">
    <location>
        <begin position="1"/>
        <end position="16"/>
    </location>
</feature>